<evidence type="ECO:0000259" key="2">
    <source>
        <dbReference type="PROSITE" id="PS50119"/>
    </source>
</evidence>
<evidence type="ECO:0000256" key="1">
    <source>
        <dbReference type="PROSITE-ProRule" id="PRU00024"/>
    </source>
</evidence>
<dbReference type="Pfam" id="PF22586">
    <property type="entry name" value="ANCHR-like_BBOX"/>
    <property type="match status" value="1"/>
</dbReference>
<dbReference type="PANTHER" id="PTHR25462:SF305">
    <property type="entry name" value="RING-TYPE DOMAIN-CONTAINING PROTEIN"/>
    <property type="match status" value="1"/>
</dbReference>
<dbReference type="AlphaFoldDB" id="A0A6J8BRK9"/>
<dbReference type="Gene3D" id="3.30.160.60">
    <property type="entry name" value="Classic Zinc Finger"/>
    <property type="match status" value="1"/>
</dbReference>
<dbReference type="InterPro" id="IPR047153">
    <property type="entry name" value="TRIM45/56/19-like"/>
</dbReference>
<accession>A0A6J8BRK9</accession>
<evidence type="ECO:0000313" key="3">
    <source>
        <dbReference type="EMBL" id="CAC5386595.1"/>
    </source>
</evidence>
<dbReference type="Proteomes" id="UP000507470">
    <property type="component" value="Unassembled WGS sequence"/>
</dbReference>
<sequence>MADSKEAYGEGQAPMLCQICEIARGIEWKCLDCDLLMCQKCKEKIHPKFKLANEHKIVHIKDVGNKEVQDSNCEEEIHFGDIKCTDHSDQTCCMYCKLCDKLVCVQCVIKTHKSHVFEEISSGYSFKRENLRKHTLTMKKQEEILTNEIEKLEKIQEDNKIQYIEVNEKIITHEKAVKDEVEKFTKSVRDGLDTKWGLIQVGTEREIDKVNEMRMKIQERMKKAENLINIKDGNKFFKNIKDMEISLNEGFQYTAQDKDVKEILPTFVPGKFIQGNFGLLKFNNGSSNDEENPCTKIKLKIGKEYLTTVDTVYRVAHCTDGHIWICSNIGTSGILQKVKPTGNKLKEISSYEIIVYDMAVSQWNDILLCTNDNRIKGIDERTGRLRNCKLDVGVGYLIPSTICSKGFLTVVGAINNDYPKHGKRVVIKMNEKGKHEHVTEYDTNGQPIFTYPLSVACINDMQNVFVIDGLSHDTYSAFRLVILLGTDKIAYYDGHSTLNNSFDKKFCPIAIQAAPSNNIIVNDISTNALHILSPSGLSAYVSLSDLGIQCSFSLWCTSTHLFIGCRSVQRNGCDSNQESMDMAKLYELNIEGCSYLV</sequence>
<dbReference type="OrthoDB" id="6089064at2759"/>
<dbReference type="GO" id="GO:0005654">
    <property type="term" value="C:nucleoplasm"/>
    <property type="evidence" value="ECO:0007669"/>
    <property type="project" value="TreeGrafter"/>
</dbReference>
<organism evidence="3 4">
    <name type="scientific">Mytilus coruscus</name>
    <name type="common">Sea mussel</name>
    <dbReference type="NCBI Taxonomy" id="42192"/>
    <lineage>
        <taxon>Eukaryota</taxon>
        <taxon>Metazoa</taxon>
        <taxon>Spiralia</taxon>
        <taxon>Lophotrochozoa</taxon>
        <taxon>Mollusca</taxon>
        <taxon>Bivalvia</taxon>
        <taxon>Autobranchia</taxon>
        <taxon>Pteriomorphia</taxon>
        <taxon>Mytilida</taxon>
        <taxon>Mytiloidea</taxon>
        <taxon>Mytilidae</taxon>
        <taxon>Mytilinae</taxon>
        <taxon>Mytilus</taxon>
    </lineage>
</organism>
<dbReference type="EMBL" id="CACVKT020003885">
    <property type="protein sequence ID" value="CAC5386595.1"/>
    <property type="molecule type" value="Genomic_DNA"/>
</dbReference>
<keyword evidence="1" id="KW-0479">Metal-binding</keyword>
<evidence type="ECO:0000313" key="4">
    <source>
        <dbReference type="Proteomes" id="UP000507470"/>
    </source>
</evidence>
<dbReference type="SMART" id="SM00336">
    <property type="entry name" value="BBOX"/>
    <property type="match status" value="2"/>
</dbReference>
<feature type="domain" description="B box-type" evidence="2">
    <location>
        <begin position="84"/>
        <end position="120"/>
    </location>
</feature>
<reference evidence="3 4" key="1">
    <citation type="submission" date="2020-06" db="EMBL/GenBank/DDBJ databases">
        <authorList>
            <person name="Li R."/>
            <person name="Bekaert M."/>
        </authorList>
    </citation>
    <scope>NUCLEOTIDE SEQUENCE [LARGE SCALE GENOMIC DNA]</scope>
    <source>
        <strain evidence="4">wild</strain>
    </source>
</reference>
<keyword evidence="4" id="KW-1185">Reference proteome</keyword>
<protein>
    <recommendedName>
        <fullName evidence="2">B box-type domain-containing protein</fullName>
    </recommendedName>
</protein>
<dbReference type="SUPFAM" id="SSF63829">
    <property type="entry name" value="Calcium-dependent phosphotriesterase"/>
    <property type="match status" value="1"/>
</dbReference>
<proteinExistence type="predicted"/>
<dbReference type="CDD" id="cd19757">
    <property type="entry name" value="Bbox1"/>
    <property type="match status" value="1"/>
</dbReference>
<dbReference type="PROSITE" id="PS50119">
    <property type="entry name" value="ZF_BBOX"/>
    <property type="match status" value="2"/>
</dbReference>
<name>A0A6J8BRK9_MYTCO</name>
<keyword evidence="1" id="KW-0863">Zinc-finger</keyword>
<keyword evidence="1" id="KW-0862">Zinc</keyword>
<dbReference type="PANTHER" id="PTHR25462">
    <property type="entry name" value="BONUS, ISOFORM C-RELATED"/>
    <property type="match status" value="1"/>
</dbReference>
<dbReference type="GO" id="GO:0061630">
    <property type="term" value="F:ubiquitin protein ligase activity"/>
    <property type="evidence" value="ECO:0007669"/>
    <property type="project" value="TreeGrafter"/>
</dbReference>
<dbReference type="InterPro" id="IPR000315">
    <property type="entry name" value="Znf_B-box"/>
</dbReference>
<feature type="domain" description="B box-type" evidence="2">
    <location>
        <begin position="12"/>
        <end position="60"/>
    </location>
</feature>
<gene>
    <name evidence="3" type="ORF">MCOR_22011</name>
</gene>
<dbReference type="GO" id="GO:0008270">
    <property type="term" value="F:zinc ion binding"/>
    <property type="evidence" value="ECO:0007669"/>
    <property type="project" value="UniProtKB-KW"/>
</dbReference>
<dbReference type="SUPFAM" id="SSF57845">
    <property type="entry name" value="B-box zinc-binding domain"/>
    <property type="match status" value="1"/>
</dbReference>